<name>A0A9P6HN84_9AGAM</name>
<feature type="region of interest" description="Disordered" evidence="6">
    <location>
        <begin position="699"/>
        <end position="719"/>
    </location>
</feature>
<evidence type="ECO:0000256" key="4">
    <source>
        <dbReference type="PROSITE-ProRule" id="PRU00330"/>
    </source>
</evidence>
<dbReference type="SMART" id="SM00182">
    <property type="entry name" value="CULLIN"/>
    <property type="match status" value="1"/>
</dbReference>
<gene>
    <name evidence="8" type="ORF">BJ322DRAFT_1039791</name>
</gene>
<dbReference type="InterPro" id="IPR036390">
    <property type="entry name" value="WH_DNA-bd_sf"/>
</dbReference>
<evidence type="ECO:0000256" key="5">
    <source>
        <dbReference type="RuleBase" id="RU003829"/>
    </source>
</evidence>
<protein>
    <submittedName>
        <fullName evidence="8">Cullin-domain-containing protein</fullName>
    </submittedName>
</protein>
<evidence type="ECO:0000256" key="2">
    <source>
        <dbReference type="ARBA" id="ARBA00022499"/>
    </source>
</evidence>
<feature type="compositionally biased region" description="Basic and acidic residues" evidence="6">
    <location>
        <begin position="657"/>
        <end position="674"/>
    </location>
</feature>
<feature type="region of interest" description="Disordered" evidence="6">
    <location>
        <begin position="741"/>
        <end position="768"/>
    </location>
</feature>
<dbReference type="SUPFAM" id="SSF46785">
    <property type="entry name" value="Winged helix' DNA-binding domain"/>
    <property type="match status" value="1"/>
</dbReference>
<dbReference type="SUPFAM" id="SSF75632">
    <property type="entry name" value="Cullin homology domain"/>
    <property type="match status" value="1"/>
</dbReference>
<dbReference type="InterPro" id="IPR019559">
    <property type="entry name" value="Cullin_neddylation_domain"/>
</dbReference>
<dbReference type="EMBL" id="WIUZ02000002">
    <property type="protein sequence ID" value="KAF9791108.1"/>
    <property type="molecule type" value="Genomic_DNA"/>
</dbReference>
<dbReference type="SUPFAM" id="SSF74788">
    <property type="entry name" value="Cullin repeat-like"/>
    <property type="match status" value="1"/>
</dbReference>
<evidence type="ECO:0000256" key="1">
    <source>
        <dbReference type="ARBA" id="ARBA00006019"/>
    </source>
</evidence>
<keyword evidence="3" id="KW-0832">Ubl conjugation</keyword>
<dbReference type="OrthoDB" id="27073at2759"/>
<dbReference type="InterPro" id="IPR059120">
    <property type="entry name" value="Cullin-like_AB"/>
</dbReference>
<evidence type="ECO:0000313" key="9">
    <source>
        <dbReference type="Proteomes" id="UP000736335"/>
    </source>
</evidence>
<sequence length="768" mass="88001">MSTASQKKKTKINSSDMSLDETWRRLSHNIREIFAQNAANLSFEENHRFGYNLVLGKQSEKLYEGVKVLVVENLQKMIKDKLIPAFPTGVRSDMISRAKEGEELLKAFRCVWDDHESGLCKLRDILKYLDRVYAPAQHLPVIYDAGVLLFHTHIIVPPIEGHLIDAVLDEVRVERDGFAINQSAVRGCVEVLSLLRGDRAAQPVYLEKLKPPLLEETRRFYETEGKRRLESFSAPEYLAYVDKRFIEEILRAQRYLTSQIAPLLQVILEETLLAPHLSAVIYMPNSGMDTMIDTDKVQSLNLMYKLFKRVDAGVPTIRSAFKDSIVRRGNEINMNADAKGKGKAKQKMTGSQTLQQALKWVQDVLDLKDKFNRVWSEAFDSDRELETATVEGFEKFINTNPKAPEFISLFIDENLKKGVKDKTDLEVDAALDKTITVFRYLTDKDVFERYYKGHLAKRLLLGRSVSHDAERQMLGKLKVECGHQFTQKLEGMFNDMKLSAETMDGYRAHLERTTVCESALRFISVTVMTSTYWPSAATVTCTLPDVLAYYLAKHTGRRLAWQPSMGTVDVRVQFKARKHDLTVSTIALVILLLFEDLEDDGFQTYEEIKMATNIPDGELSRNLQSLACAKVQDLEEAPARAEILQKIKISTVSSKVESTEERKETHHRIDEERRHQQRRGLKDGSQACIVRIMKDRKHMTTMTSLTRSHDNSSLDSSRNPMDIKKRIEGLIEREYLERCDDRKSYNYMPGPRRNKMLEAPQSLSSPLD</sequence>
<dbReference type="AlphaFoldDB" id="A0A9P6HN84"/>
<organism evidence="8 9">
    <name type="scientific">Thelephora terrestris</name>
    <dbReference type="NCBI Taxonomy" id="56493"/>
    <lineage>
        <taxon>Eukaryota</taxon>
        <taxon>Fungi</taxon>
        <taxon>Dikarya</taxon>
        <taxon>Basidiomycota</taxon>
        <taxon>Agaricomycotina</taxon>
        <taxon>Agaricomycetes</taxon>
        <taxon>Thelephorales</taxon>
        <taxon>Thelephoraceae</taxon>
        <taxon>Thelephora</taxon>
    </lineage>
</organism>
<feature type="region of interest" description="Disordered" evidence="6">
    <location>
        <begin position="656"/>
        <end position="685"/>
    </location>
</feature>
<evidence type="ECO:0000313" key="8">
    <source>
        <dbReference type="EMBL" id="KAF9791108.1"/>
    </source>
</evidence>
<comment type="caution">
    <text evidence="8">The sequence shown here is derived from an EMBL/GenBank/DDBJ whole genome shotgun (WGS) entry which is preliminary data.</text>
</comment>
<comment type="similarity">
    <text evidence="1 4 5">Belongs to the cullin family.</text>
</comment>
<dbReference type="InterPro" id="IPR016158">
    <property type="entry name" value="Cullin_homology"/>
</dbReference>
<dbReference type="Proteomes" id="UP000736335">
    <property type="component" value="Unassembled WGS sequence"/>
</dbReference>
<dbReference type="Pfam" id="PF00888">
    <property type="entry name" value="Cullin"/>
    <property type="match status" value="1"/>
</dbReference>
<reference evidence="8" key="1">
    <citation type="journal article" date="2020" name="Nat. Commun.">
        <title>Large-scale genome sequencing of mycorrhizal fungi provides insights into the early evolution of symbiotic traits.</title>
        <authorList>
            <person name="Miyauchi S."/>
            <person name="Kiss E."/>
            <person name="Kuo A."/>
            <person name="Drula E."/>
            <person name="Kohler A."/>
            <person name="Sanchez-Garcia M."/>
            <person name="Morin E."/>
            <person name="Andreopoulos B."/>
            <person name="Barry K.W."/>
            <person name="Bonito G."/>
            <person name="Buee M."/>
            <person name="Carver A."/>
            <person name="Chen C."/>
            <person name="Cichocki N."/>
            <person name="Clum A."/>
            <person name="Culley D."/>
            <person name="Crous P.W."/>
            <person name="Fauchery L."/>
            <person name="Girlanda M."/>
            <person name="Hayes R.D."/>
            <person name="Keri Z."/>
            <person name="LaButti K."/>
            <person name="Lipzen A."/>
            <person name="Lombard V."/>
            <person name="Magnuson J."/>
            <person name="Maillard F."/>
            <person name="Murat C."/>
            <person name="Nolan M."/>
            <person name="Ohm R.A."/>
            <person name="Pangilinan J."/>
            <person name="Pereira M.F."/>
            <person name="Perotto S."/>
            <person name="Peter M."/>
            <person name="Pfister S."/>
            <person name="Riley R."/>
            <person name="Sitrit Y."/>
            <person name="Stielow J.B."/>
            <person name="Szollosi G."/>
            <person name="Zifcakova L."/>
            <person name="Stursova M."/>
            <person name="Spatafora J.W."/>
            <person name="Tedersoo L."/>
            <person name="Vaario L.M."/>
            <person name="Yamada A."/>
            <person name="Yan M."/>
            <person name="Wang P."/>
            <person name="Xu J."/>
            <person name="Bruns T."/>
            <person name="Baldrian P."/>
            <person name="Vilgalys R."/>
            <person name="Dunand C."/>
            <person name="Henrissat B."/>
            <person name="Grigoriev I.V."/>
            <person name="Hibbett D."/>
            <person name="Nagy L.G."/>
            <person name="Martin F.M."/>
        </authorList>
    </citation>
    <scope>NUCLEOTIDE SEQUENCE</scope>
    <source>
        <strain evidence="8">UH-Tt-Lm1</strain>
    </source>
</reference>
<evidence type="ECO:0000259" key="7">
    <source>
        <dbReference type="PROSITE" id="PS50069"/>
    </source>
</evidence>
<dbReference type="PANTHER" id="PTHR11932">
    <property type="entry name" value="CULLIN"/>
    <property type="match status" value="1"/>
</dbReference>
<dbReference type="GO" id="GO:0031625">
    <property type="term" value="F:ubiquitin protein ligase binding"/>
    <property type="evidence" value="ECO:0007669"/>
    <property type="project" value="InterPro"/>
</dbReference>
<dbReference type="Gene3D" id="1.10.10.10">
    <property type="entry name" value="Winged helix-like DNA-binding domain superfamily/Winged helix DNA-binding domain"/>
    <property type="match status" value="1"/>
</dbReference>
<dbReference type="InterPro" id="IPR036388">
    <property type="entry name" value="WH-like_DNA-bd_sf"/>
</dbReference>
<reference evidence="8" key="2">
    <citation type="submission" date="2020-11" db="EMBL/GenBank/DDBJ databases">
        <authorList>
            <consortium name="DOE Joint Genome Institute"/>
            <person name="Kuo A."/>
            <person name="Miyauchi S."/>
            <person name="Kiss E."/>
            <person name="Drula E."/>
            <person name="Kohler A."/>
            <person name="Sanchez-Garcia M."/>
            <person name="Andreopoulos B."/>
            <person name="Barry K.W."/>
            <person name="Bonito G."/>
            <person name="Buee M."/>
            <person name="Carver A."/>
            <person name="Chen C."/>
            <person name="Cichocki N."/>
            <person name="Clum A."/>
            <person name="Culley D."/>
            <person name="Crous P.W."/>
            <person name="Fauchery L."/>
            <person name="Girlanda M."/>
            <person name="Hayes R."/>
            <person name="Keri Z."/>
            <person name="Labutti K."/>
            <person name="Lipzen A."/>
            <person name="Lombard V."/>
            <person name="Magnuson J."/>
            <person name="Maillard F."/>
            <person name="Morin E."/>
            <person name="Murat C."/>
            <person name="Nolan M."/>
            <person name="Ohm R."/>
            <person name="Pangilinan J."/>
            <person name="Pereira M."/>
            <person name="Perotto S."/>
            <person name="Peter M."/>
            <person name="Riley R."/>
            <person name="Sitrit Y."/>
            <person name="Stielow B."/>
            <person name="Szollosi G."/>
            <person name="Zifcakova L."/>
            <person name="Stursova M."/>
            <person name="Spatafora J.W."/>
            <person name="Tedersoo L."/>
            <person name="Vaario L.-M."/>
            <person name="Yamada A."/>
            <person name="Yan M."/>
            <person name="Wang P."/>
            <person name="Xu J."/>
            <person name="Bruns T."/>
            <person name="Baldrian P."/>
            <person name="Vilgalys R."/>
            <person name="Henrissat B."/>
            <person name="Grigoriev I.V."/>
            <person name="Hibbett D."/>
            <person name="Nagy L.G."/>
            <person name="Martin F.M."/>
        </authorList>
    </citation>
    <scope>NUCLEOTIDE SEQUENCE</scope>
    <source>
        <strain evidence="8">UH-Tt-Lm1</strain>
    </source>
</reference>
<dbReference type="InterPro" id="IPR036317">
    <property type="entry name" value="Cullin_homology_sf"/>
</dbReference>
<keyword evidence="9" id="KW-1185">Reference proteome</keyword>
<proteinExistence type="inferred from homology"/>
<dbReference type="PROSITE" id="PS50069">
    <property type="entry name" value="CULLIN_2"/>
    <property type="match status" value="1"/>
</dbReference>
<dbReference type="Gene3D" id="3.30.230.130">
    <property type="entry name" value="Cullin, Chain C, Domain 2"/>
    <property type="match status" value="1"/>
</dbReference>
<dbReference type="GO" id="GO:0006511">
    <property type="term" value="P:ubiquitin-dependent protein catabolic process"/>
    <property type="evidence" value="ECO:0007669"/>
    <property type="project" value="InterPro"/>
</dbReference>
<dbReference type="SMART" id="SM00884">
    <property type="entry name" value="Cullin_Nedd8"/>
    <property type="match status" value="1"/>
</dbReference>
<dbReference type="FunFam" id="1.20.1310.10:FF:000002">
    <property type="entry name" value="cullin-3 isoform X1"/>
    <property type="match status" value="1"/>
</dbReference>
<dbReference type="InterPro" id="IPR016159">
    <property type="entry name" value="Cullin_repeat-like_dom_sf"/>
</dbReference>
<dbReference type="Pfam" id="PF10557">
    <property type="entry name" value="Cullin_Nedd8"/>
    <property type="match status" value="1"/>
</dbReference>
<dbReference type="InterPro" id="IPR045093">
    <property type="entry name" value="Cullin"/>
</dbReference>
<accession>A0A9P6HN84</accession>
<dbReference type="Gene3D" id="1.20.1310.10">
    <property type="entry name" value="Cullin Repeats"/>
    <property type="match status" value="4"/>
</dbReference>
<evidence type="ECO:0000256" key="6">
    <source>
        <dbReference type="SAM" id="MobiDB-lite"/>
    </source>
</evidence>
<evidence type="ECO:0000256" key="3">
    <source>
        <dbReference type="ARBA" id="ARBA00022843"/>
    </source>
</evidence>
<dbReference type="Pfam" id="PF26557">
    <property type="entry name" value="Cullin_AB"/>
    <property type="match status" value="1"/>
</dbReference>
<dbReference type="InterPro" id="IPR001373">
    <property type="entry name" value="Cullin_N"/>
</dbReference>
<dbReference type="FunFam" id="1.20.1310.10:FF:000036">
    <property type="entry name" value="SCF ubiquitin ligase subunit CulC, putative"/>
    <property type="match status" value="1"/>
</dbReference>
<feature type="domain" description="Cullin family profile" evidence="7">
    <location>
        <begin position="402"/>
        <end position="627"/>
    </location>
</feature>
<keyword evidence="2" id="KW-1017">Isopeptide bond</keyword>